<dbReference type="Gene3D" id="6.20.220.10">
    <property type="entry name" value="ClpX chaperone, C4-type zinc finger domain"/>
    <property type="match status" value="1"/>
</dbReference>
<dbReference type="SMART" id="SM01086">
    <property type="entry name" value="ClpB_D2-small"/>
    <property type="match status" value="1"/>
</dbReference>
<reference evidence="9" key="1">
    <citation type="journal article" date="2014" name="Int. J. Syst. Evol. Microbiol.">
        <title>Complete genome sequence of Corynebacterium casei LMG S-19264T (=DSM 44701T), isolated from a smear-ripened cheese.</title>
        <authorList>
            <consortium name="US DOE Joint Genome Institute (JGI-PGF)"/>
            <person name="Walter F."/>
            <person name="Albersmeier A."/>
            <person name="Kalinowski J."/>
            <person name="Ruckert C."/>
        </authorList>
    </citation>
    <scope>NUCLEOTIDE SEQUENCE</scope>
    <source>
        <strain evidence="9">CCM 8606</strain>
    </source>
</reference>
<feature type="binding site" evidence="6">
    <location>
        <position position="39"/>
    </location>
    <ligand>
        <name>Zn(2+)</name>
        <dbReference type="ChEBI" id="CHEBI:29105"/>
    </ligand>
</feature>
<feature type="domain" description="ClpX-type ZB" evidence="8">
    <location>
        <begin position="1"/>
        <end position="55"/>
    </location>
</feature>
<keyword evidence="3 6" id="KW-0862">Zinc</keyword>
<reference evidence="9" key="2">
    <citation type="submission" date="2020-09" db="EMBL/GenBank/DDBJ databases">
        <authorList>
            <person name="Sun Q."/>
            <person name="Sedlacek I."/>
        </authorList>
    </citation>
    <scope>NUCLEOTIDE SEQUENCE</scope>
    <source>
        <strain evidence="9">CCM 8606</strain>
    </source>
</reference>
<keyword evidence="2" id="KW-0547">Nucleotide-binding</keyword>
<evidence type="ECO:0000259" key="8">
    <source>
        <dbReference type="PROSITE" id="PS51902"/>
    </source>
</evidence>
<dbReference type="Gene3D" id="1.10.8.60">
    <property type="match status" value="1"/>
</dbReference>
<protein>
    <recommendedName>
        <fullName evidence="8">ClpX-type ZB domain-containing protein</fullName>
    </recommendedName>
</protein>
<evidence type="ECO:0000256" key="3">
    <source>
        <dbReference type="ARBA" id="ARBA00022833"/>
    </source>
</evidence>
<dbReference type="Pfam" id="PF06689">
    <property type="entry name" value="zf-C4_ClpX"/>
    <property type="match status" value="1"/>
</dbReference>
<dbReference type="SMART" id="SM00994">
    <property type="entry name" value="zf-C4_ClpX"/>
    <property type="match status" value="1"/>
</dbReference>
<keyword evidence="1 6" id="KW-0479">Metal-binding</keyword>
<dbReference type="GO" id="GO:0046983">
    <property type="term" value="F:protein dimerization activity"/>
    <property type="evidence" value="ECO:0007669"/>
    <property type="project" value="UniProtKB-UniRule"/>
</dbReference>
<evidence type="ECO:0000256" key="2">
    <source>
        <dbReference type="ARBA" id="ARBA00022741"/>
    </source>
</evidence>
<dbReference type="Proteomes" id="UP000619536">
    <property type="component" value="Unassembled WGS sequence"/>
</dbReference>
<feature type="region of interest" description="Disordered" evidence="7">
    <location>
        <begin position="171"/>
        <end position="195"/>
    </location>
</feature>
<accession>A0A8J3EXX2</accession>
<dbReference type="InterPro" id="IPR059188">
    <property type="entry name" value="Znf_CLPX-like"/>
</dbReference>
<dbReference type="Pfam" id="PF07724">
    <property type="entry name" value="AAA_2"/>
    <property type="match status" value="1"/>
</dbReference>
<sequence>MGEVVSYDDEVMVCNFCGKSEEQVTKLIAGPGVAICDECVAICTEILQEHQQEDAQVFADHIPAPRAIYDYLEQYVVGQYQAKRTLAVAVHNHYKRVVMQSYEQLSKQSEQNTEHATGQTLRDKMPVHHQAFIEHDEAHDDTSHDKRAYDDPAHDDTLALALHTDSQSRFSSFSQGLHKRERQSDTAHHEQESYNHRHKLAQLAKAFGHVRIDKSNVLMLGPTGVGKTYLARTLADVMHVPFALTDATTLTEAGYVGDDVETVLQRLIQAADGDIERAQSGIIYIDEIDKIARKSGENTSITRDVSGEGVQQALLKIIEGTVASVPVEGSRKHRDLETVQIDTRNILFMFGGAFVGLEDIIERRLGKHESGFVTSDKRDELAHVDGNALLHYVTGDDLIEFGMLPEFIGRIPVRTVLDELQEQDLARILCDPVNALTKQYQKLFAFDGITLDFQDDAIAQIAHIAKSSGTGARGLRSIIEQALEETMFQLPELHNVTRIIVDAEVIEGRERPRVEYRTAEA</sequence>
<feature type="binding site" evidence="6">
    <location>
        <position position="17"/>
    </location>
    <ligand>
        <name>Zn(2+)</name>
        <dbReference type="ChEBI" id="CHEBI:29105"/>
    </ligand>
</feature>
<evidence type="ECO:0000313" key="9">
    <source>
        <dbReference type="EMBL" id="GGI13294.1"/>
    </source>
</evidence>
<evidence type="ECO:0000256" key="4">
    <source>
        <dbReference type="ARBA" id="ARBA00022840"/>
    </source>
</evidence>
<feature type="compositionally biased region" description="Basic and acidic residues" evidence="7">
    <location>
        <begin position="182"/>
        <end position="195"/>
    </location>
</feature>
<comment type="caution">
    <text evidence="9">The sequence shown here is derived from an EMBL/GenBank/DDBJ whole genome shotgun (WGS) entry which is preliminary data.</text>
</comment>
<proteinExistence type="inferred from homology"/>
<dbReference type="InterPro" id="IPR003959">
    <property type="entry name" value="ATPase_AAA_core"/>
</dbReference>
<evidence type="ECO:0000256" key="7">
    <source>
        <dbReference type="SAM" id="MobiDB-lite"/>
    </source>
</evidence>
<dbReference type="InterPro" id="IPR050052">
    <property type="entry name" value="ATP-dep_Clp_protease_ClpX"/>
</dbReference>
<comment type="similarity">
    <text evidence="6">Belongs to the ClpX chaperone family.</text>
</comment>
<keyword evidence="4" id="KW-0067">ATP-binding</keyword>
<dbReference type="PANTHER" id="PTHR48102">
    <property type="entry name" value="ATP-DEPENDENT CLP PROTEASE ATP-BINDING SUBUNIT CLPX-LIKE, MITOCHONDRIAL-RELATED"/>
    <property type="match status" value="1"/>
</dbReference>
<evidence type="ECO:0000256" key="5">
    <source>
        <dbReference type="ARBA" id="ARBA00023186"/>
    </source>
</evidence>
<dbReference type="CDD" id="cd19497">
    <property type="entry name" value="RecA-like_ClpX"/>
    <property type="match status" value="1"/>
</dbReference>
<gene>
    <name evidence="9" type="ORF">GCM10007377_05240</name>
</gene>
<evidence type="ECO:0000256" key="6">
    <source>
        <dbReference type="PROSITE-ProRule" id="PRU01250"/>
    </source>
</evidence>
<dbReference type="InterPro" id="IPR003593">
    <property type="entry name" value="AAA+_ATPase"/>
</dbReference>
<dbReference type="AlphaFoldDB" id="A0A8J3EXX2"/>
<dbReference type="InterPro" id="IPR004487">
    <property type="entry name" value="Clp_protease_ATP-bd_su_ClpX"/>
</dbReference>
<dbReference type="GO" id="GO:0005524">
    <property type="term" value="F:ATP binding"/>
    <property type="evidence" value="ECO:0007669"/>
    <property type="project" value="UniProtKB-KW"/>
</dbReference>
<dbReference type="RefSeq" id="WP_188354668.1">
    <property type="nucleotide sequence ID" value="NZ_BMDH01000001.1"/>
</dbReference>
<dbReference type="GO" id="GO:0008270">
    <property type="term" value="F:zinc ion binding"/>
    <property type="evidence" value="ECO:0007669"/>
    <property type="project" value="UniProtKB-UniRule"/>
</dbReference>
<dbReference type="SUPFAM" id="SSF52540">
    <property type="entry name" value="P-loop containing nucleoside triphosphate hydrolases"/>
    <property type="match status" value="1"/>
</dbReference>
<dbReference type="GO" id="GO:0016887">
    <property type="term" value="F:ATP hydrolysis activity"/>
    <property type="evidence" value="ECO:0007669"/>
    <property type="project" value="InterPro"/>
</dbReference>
<dbReference type="SMART" id="SM00382">
    <property type="entry name" value="AAA"/>
    <property type="match status" value="1"/>
</dbReference>
<keyword evidence="10" id="KW-1185">Reference proteome</keyword>
<dbReference type="InterPro" id="IPR027417">
    <property type="entry name" value="P-loop_NTPase"/>
</dbReference>
<name>A0A8J3EXX2_9BIFI</name>
<dbReference type="Pfam" id="PF10431">
    <property type="entry name" value="ClpB_D2-small"/>
    <property type="match status" value="1"/>
</dbReference>
<dbReference type="InterPro" id="IPR019489">
    <property type="entry name" value="Clp_ATPase_C"/>
</dbReference>
<dbReference type="NCBIfam" id="TIGR00382">
    <property type="entry name" value="clpX"/>
    <property type="match status" value="1"/>
</dbReference>
<dbReference type="InterPro" id="IPR038366">
    <property type="entry name" value="Znf_CppX_C4_sf"/>
</dbReference>
<dbReference type="EMBL" id="BMDH01000001">
    <property type="protein sequence ID" value="GGI13294.1"/>
    <property type="molecule type" value="Genomic_DNA"/>
</dbReference>
<dbReference type="PROSITE" id="PS51902">
    <property type="entry name" value="CLPX_ZB"/>
    <property type="match status" value="1"/>
</dbReference>
<dbReference type="NCBIfam" id="NF003745">
    <property type="entry name" value="PRK05342.1"/>
    <property type="match status" value="1"/>
</dbReference>
<dbReference type="GO" id="GO:0140662">
    <property type="term" value="F:ATP-dependent protein folding chaperone"/>
    <property type="evidence" value="ECO:0007669"/>
    <property type="project" value="InterPro"/>
</dbReference>
<dbReference type="FunFam" id="1.10.8.60:FF:000002">
    <property type="entry name" value="ATP-dependent Clp protease ATP-binding subunit ClpX"/>
    <property type="match status" value="1"/>
</dbReference>
<dbReference type="SUPFAM" id="SSF57716">
    <property type="entry name" value="Glucocorticoid receptor-like (DNA-binding domain)"/>
    <property type="match status" value="1"/>
</dbReference>
<dbReference type="GO" id="GO:0051082">
    <property type="term" value="F:unfolded protein binding"/>
    <property type="evidence" value="ECO:0007669"/>
    <property type="project" value="UniProtKB-UniRule"/>
</dbReference>
<dbReference type="GO" id="GO:0051603">
    <property type="term" value="P:proteolysis involved in protein catabolic process"/>
    <property type="evidence" value="ECO:0007669"/>
    <property type="project" value="TreeGrafter"/>
</dbReference>
<dbReference type="PANTHER" id="PTHR48102:SF7">
    <property type="entry name" value="ATP-DEPENDENT CLP PROTEASE ATP-BINDING SUBUNIT CLPX-LIKE, MITOCHONDRIAL"/>
    <property type="match status" value="1"/>
</dbReference>
<keyword evidence="5 6" id="KW-0143">Chaperone</keyword>
<feature type="binding site" evidence="6">
    <location>
        <position position="36"/>
    </location>
    <ligand>
        <name>Zn(2+)</name>
        <dbReference type="ChEBI" id="CHEBI:29105"/>
    </ligand>
</feature>
<evidence type="ECO:0000313" key="10">
    <source>
        <dbReference type="Proteomes" id="UP000619536"/>
    </source>
</evidence>
<dbReference type="Gene3D" id="3.40.50.300">
    <property type="entry name" value="P-loop containing nucleotide triphosphate hydrolases"/>
    <property type="match status" value="1"/>
</dbReference>
<evidence type="ECO:0000256" key="1">
    <source>
        <dbReference type="ARBA" id="ARBA00022723"/>
    </source>
</evidence>
<organism evidence="9 10">
    <name type="scientific">Galliscardovia ingluviei</name>
    <dbReference type="NCBI Taxonomy" id="1769422"/>
    <lineage>
        <taxon>Bacteria</taxon>
        <taxon>Bacillati</taxon>
        <taxon>Actinomycetota</taxon>
        <taxon>Actinomycetes</taxon>
        <taxon>Bifidobacteriales</taxon>
        <taxon>Bifidobacteriaceae</taxon>
        <taxon>Galliscardovia</taxon>
    </lineage>
</organism>
<dbReference type="InterPro" id="IPR010603">
    <property type="entry name" value="Znf_CppX_C4"/>
</dbReference>
<feature type="binding site" evidence="6">
    <location>
        <position position="14"/>
    </location>
    <ligand>
        <name>Zn(2+)</name>
        <dbReference type="ChEBI" id="CHEBI:29105"/>
    </ligand>
</feature>